<proteinExistence type="predicted"/>
<feature type="signal peptide" evidence="2">
    <location>
        <begin position="1"/>
        <end position="23"/>
    </location>
</feature>
<evidence type="ECO:0000256" key="2">
    <source>
        <dbReference type="SAM" id="SignalP"/>
    </source>
</evidence>
<reference evidence="3 4" key="1">
    <citation type="submission" date="2016-02" db="EMBL/GenBank/DDBJ databases">
        <authorList>
            <person name="Wen L."/>
            <person name="He K."/>
            <person name="Yang H."/>
        </authorList>
    </citation>
    <scope>NUCLEOTIDE SEQUENCE [LARGE SCALE GENOMIC DNA]</scope>
    <source>
        <strain evidence="3 4">KLE1704</strain>
    </source>
</reference>
<feature type="region of interest" description="Disordered" evidence="1">
    <location>
        <begin position="218"/>
        <end position="257"/>
    </location>
</feature>
<feature type="chain" id="PRO_5007486972" description="Lipoprotein" evidence="2">
    <location>
        <begin position="24"/>
        <end position="462"/>
    </location>
</feature>
<feature type="compositionally biased region" description="Gly residues" evidence="1">
    <location>
        <begin position="218"/>
        <end position="228"/>
    </location>
</feature>
<comment type="caution">
    <text evidence="3">The sequence shown here is derived from an EMBL/GenBank/DDBJ whole genome shotgun (WGS) entry which is preliminary data.</text>
</comment>
<organism evidence="3">
    <name type="scientific">Bacteroides intestinalis</name>
    <dbReference type="NCBI Taxonomy" id="329854"/>
    <lineage>
        <taxon>Bacteria</taxon>
        <taxon>Pseudomonadati</taxon>
        <taxon>Bacteroidota</taxon>
        <taxon>Bacteroidia</taxon>
        <taxon>Bacteroidales</taxon>
        <taxon>Bacteroidaceae</taxon>
        <taxon>Bacteroides</taxon>
    </lineage>
</organism>
<evidence type="ECO:0000256" key="1">
    <source>
        <dbReference type="SAM" id="MobiDB-lite"/>
    </source>
</evidence>
<dbReference type="AlphaFoldDB" id="A0A139KYW9"/>
<dbReference type="EMBL" id="LTDF01000150">
    <property type="protein sequence ID" value="KXT44375.1"/>
    <property type="molecule type" value="Genomic_DNA"/>
</dbReference>
<evidence type="ECO:0000313" key="3">
    <source>
        <dbReference type="EMBL" id="KXT44375.1"/>
    </source>
</evidence>
<dbReference type="RefSeq" id="WP_061437514.1">
    <property type="nucleotide sequence ID" value="NZ_KQ968733.1"/>
</dbReference>
<accession>A0A139KYW9</accession>
<name>A0A139KYW9_9BACE</name>
<evidence type="ECO:0000313" key="4">
    <source>
        <dbReference type="Proteomes" id="UP000070319"/>
    </source>
</evidence>
<evidence type="ECO:0008006" key="5">
    <source>
        <dbReference type="Google" id="ProtNLM"/>
    </source>
</evidence>
<keyword evidence="2" id="KW-0732">Signal</keyword>
<dbReference type="PATRIC" id="fig|329854.7.peg.3983"/>
<dbReference type="Proteomes" id="UP000070319">
    <property type="component" value="Unassembled WGS sequence"/>
</dbReference>
<sequence>MGKKVWVYRLFSPLLLWCFYACVQEDGFMGNNKVDRFFNAFGADEDVCWITEQLRLKNDSSDFVPAFVGKYGYPLWKEVYRFPEGENVVYAVPVKSVVPDSEINSIWFFSMGQDSTTYRIYTREMAESITARAGGDGVEETWMFDYFTINALHKKPESGISFVYSTADTGTRAVYESWECVHAFAGYEGNEADLGWHCWFTGFVYLMDANFDKLDGGSSGSIGGGGGSDSSNNTPTEPQDIKPQDPPDREDRSPCGAVSELSSNVALKSKVNNLFNAVQNYRVGDTENGWIKTATGEYVYPTMKEAEHLGYAGTSLSGKKITEQYHSHPAGAPFPSWADLKVLATRYQRGQIDVANFSYGVVSVMGCFTMVITSESAFSAFTKGVLNNPKLKEEYDLMHEKKNTNGVDTAIAKFIDFLKASVSGLNVLFNEPSYGSNGNASLGNWQAKDSNGNASISNYNCN</sequence>
<gene>
    <name evidence="3" type="ORF">HMPREF2531_03914</name>
</gene>
<feature type="compositionally biased region" description="Basic and acidic residues" evidence="1">
    <location>
        <begin position="239"/>
        <end position="253"/>
    </location>
</feature>
<protein>
    <recommendedName>
        <fullName evidence="5">Lipoprotein</fullName>
    </recommendedName>
</protein>